<dbReference type="Proteomes" id="UP000467700">
    <property type="component" value="Unassembled WGS sequence"/>
</dbReference>
<dbReference type="AlphaFoldDB" id="A0A8S0XIG4"/>
<feature type="coiled-coil region" evidence="1">
    <location>
        <begin position="37"/>
        <end position="64"/>
    </location>
</feature>
<evidence type="ECO:0008006" key="4">
    <source>
        <dbReference type="Google" id="ProtNLM"/>
    </source>
</evidence>
<dbReference type="EMBL" id="CACVBS010000040">
    <property type="protein sequence ID" value="CAA7263519.1"/>
    <property type="molecule type" value="Genomic_DNA"/>
</dbReference>
<protein>
    <recommendedName>
        <fullName evidence="4">F-box domain-containing protein</fullName>
    </recommendedName>
</protein>
<keyword evidence="3" id="KW-1185">Reference proteome</keyword>
<reference evidence="2 3" key="1">
    <citation type="submission" date="2020-01" db="EMBL/GenBank/DDBJ databases">
        <authorList>
            <person name="Gupta K D."/>
        </authorList>
    </citation>
    <scope>NUCLEOTIDE SEQUENCE [LARGE SCALE GENOMIC DNA]</scope>
</reference>
<organism evidence="2 3">
    <name type="scientific">Cyclocybe aegerita</name>
    <name type="common">Black poplar mushroom</name>
    <name type="synonym">Agrocybe aegerita</name>
    <dbReference type="NCBI Taxonomy" id="1973307"/>
    <lineage>
        <taxon>Eukaryota</taxon>
        <taxon>Fungi</taxon>
        <taxon>Dikarya</taxon>
        <taxon>Basidiomycota</taxon>
        <taxon>Agaricomycotina</taxon>
        <taxon>Agaricomycetes</taxon>
        <taxon>Agaricomycetidae</taxon>
        <taxon>Agaricales</taxon>
        <taxon>Agaricineae</taxon>
        <taxon>Bolbitiaceae</taxon>
        <taxon>Cyclocybe</taxon>
    </lineage>
</organism>
<proteinExistence type="predicted"/>
<keyword evidence="1" id="KW-0175">Coiled coil</keyword>
<evidence type="ECO:0000313" key="2">
    <source>
        <dbReference type="EMBL" id="CAA7263519.1"/>
    </source>
</evidence>
<dbReference type="Gene3D" id="1.20.1280.50">
    <property type="match status" value="1"/>
</dbReference>
<comment type="caution">
    <text evidence="2">The sequence shown here is derived from an EMBL/GenBank/DDBJ whole genome shotgun (WGS) entry which is preliminary data.</text>
</comment>
<evidence type="ECO:0000256" key="1">
    <source>
        <dbReference type="SAM" id="Coils"/>
    </source>
</evidence>
<name>A0A8S0XIG4_CYCAE</name>
<evidence type="ECO:0000313" key="3">
    <source>
        <dbReference type="Proteomes" id="UP000467700"/>
    </source>
</evidence>
<sequence>METREAPFSSKFATNYTPTDEEVGQIKDILSVPLATVQQLDEEKASIRLQIERLQKDYEALGEESSTILSKSHVVAYQALLAPMRRLPPEVLQEIFIFSIPTTSYALMTRHDAPVSLTQVCQLWRRVAIATPAIWSSIHIPVPCPSVRSSLNAAKEALELRRHVVQEWLRRSRTHTLRISIFDPYPRYNELEEARGKLLDALFEVSKRWGEIKVETTPQILQRFAQELSSEHVPILESFEVKTCLTSRTVDDPLIIWGESELLAAPKLRKFTTNTISESVRDFKLPFKQLTRLELGHGLHPDKIPFISLSRLAWMLMPMESLVHGAFVVSKAAFEFPKESIHLPALENLEIVEHGMDVNMSELFQRLLLRRLKHLKYCACQLNRRHSLRPPRPLPLLLNVAGAGVTLQILEVNAKMFSSRDSILECLRCAPNLHSLSFVNSIKGKFMLVDCYLIAYFDDTLLDALISSETTETDSQFLLPKLKNLFIEIPTNFTQNAIREFLGFRSGKIDGVPVAKLERFSVVLDSKPPQDGGIGKTRAYPIDEGLELEIEYRRVNDEPSTIEAVVFRADEGLGNETA</sequence>
<dbReference type="OrthoDB" id="3365698at2759"/>
<accession>A0A8S0XIG4</accession>
<gene>
    <name evidence="2" type="ORF">AAE3_LOCUS5804</name>
</gene>